<dbReference type="EMBL" id="PTPZ01000006">
    <property type="protein sequence ID" value="PPZ91023.1"/>
    <property type="molecule type" value="Genomic_DNA"/>
</dbReference>
<feature type="signal peptide" evidence="1">
    <location>
        <begin position="1"/>
        <end position="19"/>
    </location>
</feature>
<accession>A0A2S7I377</accession>
<evidence type="ECO:0000313" key="2">
    <source>
        <dbReference type="EMBL" id="PPZ91023.1"/>
    </source>
</evidence>
<protein>
    <recommendedName>
        <fullName evidence="4">Lipoprotein</fullName>
    </recommendedName>
</protein>
<dbReference type="PROSITE" id="PS51257">
    <property type="entry name" value="PROKAR_LIPOPROTEIN"/>
    <property type="match status" value="1"/>
</dbReference>
<sequence length="168" mass="18150">MKKLISLSMLLLAFSFVFISCSRDDDEGSSSSNYIQVDNGSKLAVSSAAVMGFKASDASEENFYTITLINTAGTSTKMASLAIYFPYNQSMDGTYTLTSTSRKLDDWLSSYAETTGSAMQNYNDLTQGTCTVKRNSTDNFTVSFSFKTASGKTVNGEFSGKASVQESN</sequence>
<comment type="caution">
    <text evidence="2">The sequence shown here is derived from an EMBL/GenBank/DDBJ whole genome shotgun (WGS) entry which is preliminary data.</text>
</comment>
<evidence type="ECO:0008006" key="4">
    <source>
        <dbReference type="Google" id="ProtNLM"/>
    </source>
</evidence>
<reference evidence="2 3" key="1">
    <citation type="submission" date="2018-02" db="EMBL/GenBank/DDBJ databases">
        <title>Draft genome sequence of bacterial isolates from marine environment.</title>
        <authorList>
            <person name="Singh S.K."/>
            <person name="Hill R."/>
            <person name="Major S."/>
            <person name="Cai H."/>
            <person name="Li Y."/>
        </authorList>
    </citation>
    <scope>NUCLEOTIDE SEQUENCE [LARGE SCALE GENOMIC DNA]</scope>
    <source>
        <strain evidence="2 3">IMET F</strain>
    </source>
</reference>
<keyword evidence="1" id="KW-0732">Signal</keyword>
<evidence type="ECO:0000313" key="3">
    <source>
        <dbReference type="Proteomes" id="UP000238565"/>
    </source>
</evidence>
<evidence type="ECO:0000256" key="1">
    <source>
        <dbReference type="SAM" id="SignalP"/>
    </source>
</evidence>
<dbReference type="RefSeq" id="WP_104794033.1">
    <property type="nucleotide sequence ID" value="NZ_PTPZ01000006.1"/>
</dbReference>
<name>A0A2S7I377_9FLAO</name>
<dbReference type="AlphaFoldDB" id="A0A2S7I377"/>
<proteinExistence type="predicted"/>
<dbReference type="Proteomes" id="UP000238565">
    <property type="component" value="Unassembled WGS sequence"/>
</dbReference>
<gene>
    <name evidence="2" type="ORF">C3729_10110</name>
</gene>
<organism evidence="2 3">
    <name type="scientific">Cloacibacterium normanense</name>
    <dbReference type="NCBI Taxonomy" id="237258"/>
    <lineage>
        <taxon>Bacteria</taxon>
        <taxon>Pseudomonadati</taxon>
        <taxon>Bacteroidota</taxon>
        <taxon>Flavobacteriia</taxon>
        <taxon>Flavobacteriales</taxon>
        <taxon>Weeksellaceae</taxon>
    </lineage>
</organism>
<feature type="chain" id="PRO_5015590475" description="Lipoprotein" evidence="1">
    <location>
        <begin position="20"/>
        <end position="168"/>
    </location>
</feature>